<dbReference type="InterPro" id="IPR052912">
    <property type="entry name" value="UPF0111_domain"/>
</dbReference>
<dbReference type="KEGG" id="doe:DENOEST_1325"/>
<dbReference type="SUPFAM" id="SSF109755">
    <property type="entry name" value="PhoU-like"/>
    <property type="match status" value="1"/>
</dbReference>
<proteinExistence type="inferred from homology"/>
<dbReference type="PANTHER" id="PTHR37298">
    <property type="entry name" value="UPF0111 PROTEIN YKAA"/>
    <property type="match status" value="1"/>
</dbReference>
<protein>
    <submittedName>
        <fullName evidence="2">Phosphate transport regulator</fullName>
    </submittedName>
</protein>
<evidence type="ECO:0000313" key="3">
    <source>
        <dbReference type="Proteomes" id="UP000515733"/>
    </source>
</evidence>
<sequence length="212" mass="23951">MFSKLMPKEGKFFELFNAHAELVVLGVRQLAALVADVGNGSETLGRHAQAIDETETRADKITHDTMALLHTVFTTPLNRDEIHQLITRMDDILDLIQDVAESMYLYDVRQLTEEARRLSDICISCCERVKTAVSLLGDMGHAQAILRTCQEIDQLESDADRVMRQGMAKLFREETDVRQLIKLKGIYELLESVTDRCEDVANIIEGIVLENS</sequence>
<dbReference type="Gene3D" id="1.20.58.220">
    <property type="entry name" value="Phosphate transport system protein phou homolog 2, domain 2"/>
    <property type="match status" value="1"/>
</dbReference>
<dbReference type="RefSeq" id="WP_145769604.1">
    <property type="nucleotide sequence ID" value="NZ_LR778301.1"/>
</dbReference>
<dbReference type="AlphaFoldDB" id="A0A6S6XUH6"/>
<dbReference type="Pfam" id="PF01865">
    <property type="entry name" value="PhoU_div"/>
    <property type="match status" value="1"/>
</dbReference>
<dbReference type="InterPro" id="IPR018445">
    <property type="entry name" value="Put_Phosphate_transp_reg"/>
</dbReference>
<organism evidence="2 3">
    <name type="scientific">Denitratisoma oestradiolicum</name>
    <dbReference type="NCBI Taxonomy" id="311182"/>
    <lineage>
        <taxon>Bacteria</taxon>
        <taxon>Pseudomonadati</taxon>
        <taxon>Pseudomonadota</taxon>
        <taxon>Betaproteobacteria</taxon>
        <taxon>Nitrosomonadales</taxon>
        <taxon>Sterolibacteriaceae</taxon>
        <taxon>Denitratisoma</taxon>
    </lineage>
</organism>
<name>A0A6S6XUH6_9PROT</name>
<reference evidence="2 3" key="1">
    <citation type="submission" date="2020-03" db="EMBL/GenBank/DDBJ databases">
        <authorList>
            <consortium name="Genoscope - CEA"/>
            <person name="William W."/>
        </authorList>
    </citation>
    <scope>NUCLEOTIDE SEQUENCE [LARGE SCALE GENOMIC DNA]</scope>
    <source>
        <strain evidence="3">DSM 16959</strain>
    </source>
</reference>
<dbReference type="PANTHER" id="PTHR37298:SF1">
    <property type="entry name" value="UPF0111 PROTEIN YKAA"/>
    <property type="match status" value="1"/>
</dbReference>
<evidence type="ECO:0000256" key="1">
    <source>
        <dbReference type="ARBA" id="ARBA00008591"/>
    </source>
</evidence>
<accession>A0A6S6XUH6</accession>
<dbReference type="EMBL" id="LR778301">
    <property type="protein sequence ID" value="CAB1368490.1"/>
    <property type="molecule type" value="Genomic_DNA"/>
</dbReference>
<dbReference type="Proteomes" id="UP000515733">
    <property type="component" value="Chromosome"/>
</dbReference>
<gene>
    <name evidence="2" type="ORF">DENOEST_1325</name>
</gene>
<evidence type="ECO:0000313" key="2">
    <source>
        <dbReference type="EMBL" id="CAB1368490.1"/>
    </source>
</evidence>
<comment type="similarity">
    <text evidence="1">Belongs to the UPF0111 family.</text>
</comment>
<dbReference type="InterPro" id="IPR038078">
    <property type="entry name" value="PhoU-like_sf"/>
</dbReference>
<dbReference type="OrthoDB" id="9797568at2"/>
<keyword evidence="3" id="KW-1185">Reference proteome</keyword>